<evidence type="ECO:0000259" key="5">
    <source>
        <dbReference type="Pfam" id="PF08386"/>
    </source>
</evidence>
<evidence type="ECO:0008006" key="8">
    <source>
        <dbReference type="Google" id="ProtNLM"/>
    </source>
</evidence>
<dbReference type="PANTHER" id="PTHR43248">
    <property type="entry name" value="2-SUCCINYL-6-HYDROXY-2,4-CYCLOHEXADIENE-1-CARBOXYLATE SYNTHASE"/>
    <property type="match status" value="1"/>
</dbReference>
<organism evidence="6 7">
    <name type="scientific">Somion occarium</name>
    <dbReference type="NCBI Taxonomy" id="3059160"/>
    <lineage>
        <taxon>Eukaryota</taxon>
        <taxon>Fungi</taxon>
        <taxon>Dikarya</taxon>
        <taxon>Basidiomycota</taxon>
        <taxon>Agaricomycotina</taxon>
        <taxon>Agaricomycetes</taxon>
        <taxon>Polyporales</taxon>
        <taxon>Cerrenaceae</taxon>
        <taxon>Somion</taxon>
    </lineage>
</organism>
<evidence type="ECO:0000256" key="2">
    <source>
        <dbReference type="ARBA" id="ARBA00022801"/>
    </source>
</evidence>
<protein>
    <recommendedName>
        <fullName evidence="8">Alpha/beta-hydrolase</fullName>
    </recommendedName>
</protein>
<accession>A0ABP1DQ78</accession>
<reference evidence="7" key="1">
    <citation type="submission" date="2024-04" db="EMBL/GenBank/DDBJ databases">
        <authorList>
            <person name="Shaw F."/>
            <person name="Minotto A."/>
        </authorList>
    </citation>
    <scope>NUCLEOTIDE SEQUENCE [LARGE SCALE GENOMIC DNA]</scope>
</reference>
<dbReference type="PANTHER" id="PTHR43248:SF25">
    <property type="entry name" value="AB HYDROLASE-1 DOMAIN-CONTAINING PROTEIN-RELATED"/>
    <property type="match status" value="1"/>
</dbReference>
<evidence type="ECO:0000259" key="4">
    <source>
        <dbReference type="Pfam" id="PF00561"/>
    </source>
</evidence>
<dbReference type="Proteomes" id="UP001497453">
    <property type="component" value="Chromosome 5"/>
</dbReference>
<feature type="domain" description="AB hydrolase-1" evidence="4">
    <location>
        <begin position="93"/>
        <end position="268"/>
    </location>
</feature>
<dbReference type="Pfam" id="PF00561">
    <property type="entry name" value="Abhydrolase_1"/>
    <property type="match status" value="1"/>
</dbReference>
<comment type="similarity">
    <text evidence="1">Belongs to the peptidase S33 family.</text>
</comment>
<dbReference type="InterPro" id="IPR000073">
    <property type="entry name" value="AB_hydrolase_1"/>
</dbReference>
<dbReference type="SUPFAM" id="SSF53474">
    <property type="entry name" value="alpha/beta-Hydrolases"/>
    <property type="match status" value="2"/>
</dbReference>
<evidence type="ECO:0000313" key="6">
    <source>
        <dbReference type="EMBL" id="CAL1709998.1"/>
    </source>
</evidence>
<name>A0ABP1DQ78_9APHY</name>
<gene>
    <name evidence="6" type="ORF">GFSPODELE1_LOCUS7606</name>
</gene>
<dbReference type="Gene3D" id="3.40.50.1820">
    <property type="entry name" value="alpha/beta hydrolase"/>
    <property type="match status" value="1"/>
</dbReference>
<dbReference type="InterPro" id="IPR013595">
    <property type="entry name" value="Pept_S33_TAP-like_C"/>
</dbReference>
<feature type="signal peptide" evidence="3">
    <location>
        <begin position="1"/>
        <end position="25"/>
    </location>
</feature>
<sequence length="555" mass="61357">MMPPNLTNLYLLIMLLWIQVLPCAGNAPVHGIRQTQSEPVGTIVWNPCNEPDDLPGTDCGYIIVPKDYLNASAGTAKIALGRLKAESDRLGSILFNPGGPGATAKSVITKKGDRLQLRVGKRYDIIGFDPRGIGETIPAVRCFDDSFTYKDFQRNTILERSYEFASNQTREDIRKLLIHQESEVDALLRTQYARCAKKMADELRYMGTSTVVRDIDFISKTLEGEDALINFYGGSYGSVIGQYLVNMFPDRIGRVLIDAISDATLWSGTPPFRWYRQKLIYSEAVYNTFITECYQAGPHACALARDTDNCPADIDSRLEGFHDSLYYNPLAVPDAIEPGVLTVGRSRLYLTVALESPSSWPETAQLFNEAMTGNATNLLNTIHERSVPPDLARIAVTCNDVKPFPPPSTAELVDEYLYDYFNVTRFIFGILTTEPDAGCQYWPVTPPERFQGPWNHVLRNPILILTSAADPLTPAGKQVHEMLGSSSRLLIRSGPGHGSFSVPSLCVANFTTSFFERGILPPEGTVCPLEGPLFPEVAKVRDSRVDARSGHGLSS</sequence>
<keyword evidence="2" id="KW-0378">Hydrolase</keyword>
<evidence type="ECO:0000313" key="7">
    <source>
        <dbReference type="Proteomes" id="UP001497453"/>
    </source>
</evidence>
<feature type="domain" description="Peptidase S33 tripeptidyl aminopeptidase-like C-terminal" evidence="5">
    <location>
        <begin position="435"/>
        <end position="527"/>
    </location>
</feature>
<feature type="chain" id="PRO_5046059890" description="Alpha/beta-hydrolase" evidence="3">
    <location>
        <begin position="26"/>
        <end position="555"/>
    </location>
</feature>
<dbReference type="InterPro" id="IPR051601">
    <property type="entry name" value="Serine_prot/Carboxylest_S33"/>
</dbReference>
<keyword evidence="7" id="KW-1185">Reference proteome</keyword>
<evidence type="ECO:0000256" key="1">
    <source>
        <dbReference type="ARBA" id="ARBA00010088"/>
    </source>
</evidence>
<keyword evidence="3" id="KW-0732">Signal</keyword>
<dbReference type="InterPro" id="IPR029058">
    <property type="entry name" value="AB_hydrolase_fold"/>
</dbReference>
<dbReference type="Pfam" id="PF08386">
    <property type="entry name" value="Abhydrolase_4"/>
    <property type="match status" value="1"/>
</dbReference>
<proteinExistence type="inferred from homology"/>
<dbReference type="EMBL" id="OZ037948">
    <property type="protein sequence ID" value="CAL1709998.1"/>
    <property type="molecule type" value="Genomic_DNA"/>
</dbReference>
<evidence type="ECO:0000256" key="3">
    <source>
        <dbReference type="SAM" id="SignalP"/>
    </source>
</evidence>